<evidence type="ECO:0000256" key="12">
    <source>
        <dbReference type="ARBA" id="ARBA00023159"/>
    </source>
</evidence>
<comment type="caution">
    <text evidence="18">The sequence shown here is derived from an EMBL/GenBank/DDBJ whole genome shotgun (WGS) entry which is preliminary data.</text>
</comment>
<organism evidence="18 19">
    <name type="scientific">Ceratocystis lukuohia</name>
    <dbReference type="NCBI Taxonomy" id="2019550"/>
    <lineage>
        <taxon>Eukaryota</taxon>
        <taxon>Fungi</taxon>
        <taxon>Dikarya</taxon>
        <taxon>Ascomycota</taxon>
        <taxon>Pezizomycotina</taxon>
        <taxon>Sordariomycetes</taxon>
        <taxon>Hypocreomycetidae</taxon>
        <taxon>Microascales</taxon>
        <taxon>Ceratocystidaceae</taxon>
        <taxon>Ceratocystis</taxon>
    </lineage>
</organism>
<keyword evidence="10" id="KW-0805">Transcription regulation</keyword>
<keyword evidence="9 17" id="KW-1133">Transmembrane helix</keyword>
<keyword evidence="19" id="KW-1185">Reference proteome</keyword>
<sequence>MPASHFPPPPTDGFFTTTNGSLSNTKRTSNSKPNLSSSTSSSSQNSDSRPLHALAAVNTVFSPPPLIRSSTAPDVLHSPIPTRSHLSPDDAFFAATHGAALGSPPGNRSGRGSKPSLGAGTAVAGRYLNHSRTRRRKKSRTWRRLLWVQQSYPDNYTDQNTFLESLQRNPRLQPYEFWPLIADCTIIVQHVCTVIIFVTSFVGIFQERVSPVSIVGFSSCATFVGWLIWERWVADEEDIEEYALAHASGSGLGITVPDPTSGTGSGPLSVGTITSPNPATGKRVVSARRRRPTMIKGAAVRSPVPVLSTVASPTAVSPDSPAIATPNVISFSSVALNSPLSPGLSSNGPSAASLPALAGVTMPQPSPSLQGNFDFPPVPIEEPRSIRRMATFKSAILIYFTLLGLSPILKSLTRSTSSDSIWTMCFCLLAINIFSFDYSGGVGTKFPVSLSTNAALMASTVLASRLPSTGQVFSLTLFSIEVFGLFPVFRIYARHRGWVYHVTLTVILVLGAGAGVGIISGQQCDARYNAVVGAFGAAIVSALAMGGSMAEKLESPSQAPPEIEQTYGGYSRFEIELESLANPMYLNHLASQKFLQQPAFIEYLGYLQYWSKPPYLKYLTYPGPTLRNLELLQQERFRTEILGPELVQRMIDEGMSAAVEWHKES</sequence>
<evidence type="ECO:0000256" key="10">
    <source>
        <dbReference type="ARBA" id="ARBA00023015"/>
    </source>
</evidence>
<evidence type="ECO:0000256" key="16">
    <source>
        <dbReference type="SAM" id="MobiDB-lite"/>
    </source>
</evidence>
<evidence type="ECO:0000256" key="9">
    <source>
        <dbReference type="ARBA" id="ARBA00022989"/>
    </source>
</evidence>
<keyword evidence="13" id="KW-0804">Transcription</keyword>
<evidence type="ECO:0000256" key="15">
    <source>
        <dbReference type="ARBA" id="ARBA00031978"/>
    </source>
</evidence>
<dbReference type="GO" id="GO:0016757">
    <property type="term" value="F:glycosyltransferase activity"/>
    <property type="evidence" value="ECO:0007669"/>
    <property type="project" value="UniProtKB-KW"/>
</dbReference>
<evidence type="ECO:0000256" key="14">
    <source>
        <dbReference type="ARBA" id="ARBA00023242"/>
    </source>
</evidence>
<dbReference type="InterPro" id="IPR009450">
    <property type="entry name" value="Plno_GlcNAc_GPI2"/>
</dbReference>
<feature type="compositionally biased region" description="Low complexity" evidence="16">
    <location>
        <begin position="30"/>
        <end position="48"/>
    </location>
</feature>
<evidence type="ECO:0000256" key="17">
    <source>
        <dbReference type="SAM" id="Phobius"/>
    </source>
</evidence>
<dbReference type="PANTHER" id="PTHR12982:SF0">
    <property type="entry name" value="PHOSPHATIDYLINOSITOL N-ACETYLGLUCOSAMINYLTRANSFERASE SUBUNIT C"/>
    <property type="match status" value="1"/>
</dbReference>
<keyword evidence="7" id="KW-0337">GPI-anchor biosynthesis</keyword>
<feature type="region of interest" description="Disordered" evidence="16">
    <location>
        <begin position="1"/>
        <end position="49"/>
    </location>
</feature>
<keyword evidence="18" id="KW-0328">Glycosyltransferase</keyword>
<keyword evidence="11 17" id="KW-0472">Membrane</keyword>
<gene>
    <name evidence="18" type="ORF">HOO65_090157</name>
</gene>
<feature type="region of interest" description="Disordered" evidence="16">
    <location>
        <begin position="261"/>
        <end position="288"/>
    </location>
</feature>
<comment type="similarity">
    <text evidence="4">Belongs to the Mediator complex subunit 31 family.</text>
</comment>
<feature type="region of interest" description="Disordered" evidence="16">
    <location>
        <begin position="96"/>
        <end position="120"/>
    </location>
</feature>
<keyword evidence="8 17" id="KW-0812">Transmembrane</keyword>
<evidence type="ECO:0000256" key="2">
    <source>
        <dbReference type="ARBA" id="ARBA00004141"/>
    </source>
</evidence>
<dbReference type="InterPro" id="IPR038089">
    <property type="entry name" value="Med31_sf"/>
</dbReference>
<keyword evidence="12" id="KW-0010">Activator</keyword>
<name>A0ABR4M9B8_9PEZI</name>
<evidence type="ECO:0000256" key="7">
    <source>
        <dbReference type="ARBA" id="ARBA00022502"/>
    </source>
</evidence>
<feature type="transmembrane region" description="Helical" evidence="17">
    <location>
        <begin position="499"/>
        <end position="520"/>
    </location>
</feature>
<comment type="pathway">
    <text evidence="3">Glycolipid biosynthesis; glycosylphosphatidylinositol-anchor biosynthesis.</text>
</comment>
<feature type="compositionally biased region" description="Pro residues" evidence="16">
    <location>
        <begin position="1"/>
        <end position="11"/>
    </location>
</feature>
<evidence type="ECO:0000256" key="3">
    <source>
        <dbReference type="ARBA" id="ARBA00004687"/>
    </source>
</evidence>
<feature type="transmembrane region" description="Helical" evidence="17">
    <location>
        <begin position="526"/>
        <end position="545"/>
    </location>
</feature>
<evidence type="ECO:0000256" key="4">
    <source>
        <dbReference type="ARBA" id="ARBA00006378"/>
    </source>
</evidence>
<evidence type="ECO:0000256" key="13">
    <source>
        <dbReference type="ARBA" id="ARBA00023163"/>
    </source>
</evidence>
<protein>
    <recommendedName>
        <fullName evidence="6">Mediator of RNA polymerase II transcription subunit 31</fullName>
    </recommendedName>
    <alternativeName>
        <fullName evidence="15">Mediator complex subunit 31</fullName>
    </alternativeName>
</protein>
<evidence type="ECO:0000256" key="1">
    <source>
        <dbReference type="ARBA" id="ARBA00004123"/>
    </source>
</evidence>
<comment type="similarity">
    <text evidence="5">Belongs to the PIGC family.</text>
</comment>
<dbReference type="Pfam" id="PF05669">
    <property type="entry name" value="Med31"/>
    <property type="match status" value="1"/>
</dbReference>
<feature type="compositionally biased region" description="Low complexity" evidence="16">
    <location>
        <begin position="102"/>
        <end position="116"/>
    </location>
</feature>
<dbReference type="InterPro" id="IPR008831">
    <property type="entry name" value="Mediator_Med31"/>
</dbReference>
<dbReference type="GeneID" id="98121381"/>
<dbReference type="Proteomes" id="UP001610728">
    <property type="component" value="Unassembled WGS sequence"/>
</dbReference>
<reference evidence="18 19" key="1">
    <citation type="submission" date="2020-05" db="EMBL/GenBank/DDBJ databases">
        <title>Ceratocystis lukuohia genome.</title>
        <authorList>
            <person name="Harrington T.C."/>
            <person name="Kim K."/>
            <person name="Mayers C.G."/>
        </authorList>
    </citation>
    <scope>NUCLEOTIDE SEQUENCE [LARGE SCALE GENOMIC DNA]</scope>
    <source>
        <strain evidence="18 19">C4212</strain>
    </source>
</reference>
<dbReference type="RefSeq" id="XP_070856043.1">
    <property type="nucleotide sequence ID" value="XM_071004452.1"/>
</dbReference>
<evidence type="ECO:0000256" key="6">
    <source>
        <dbReference type="ARBA" id="ARBA00019660"/>
    </source>
</evidence>
<feature type="compositionally biased region" description="Polar residues" evidence="16">
    <location>
        <begin position="19"/>
        <end position="28"/>
    </location>
</feature>
<evidence type="ECO:0000256" key="11">
    <source>
        <dbReference type="ARBA" id="ARBA00023136"/>
    </source>
</evidence>
<proteinExistence type="inferred from homology"/>
<keyword evidence="18" id="KW-0808">Transferase</keyword>
<feature type="transmembrane region" description="Helical" evidence="17">
    <location>
        <begin position="390"/>
        <end position="409"/>
    </location>
</feature>
<accession>A0ABR4M9B8</accession>
<evidence type="ECO:0000313" key="19">
    <source>
        <dbReference type="Proteomes" id="UP001610728"/>
    </source>
</evidence>
<dbReference type="EMBL" id="JABSNW010000009">
    <property type="protein sequence ID" value="KAL2884862.1"/>
    <property type="molecule type" value="Genomic_DNA"/>
</dbReference>
<dbReference type="PANTHER" id="PTHR12982">
    <property type="entry name" value="PHOSPHATIDYLINOSITOL GLYCAN, CLASS C"/>
    <property type="match status" value="1"/>
</dbReference>
<dbReference type="Pfam" id="PF06432">
    <property type="entry name" value="GPI2"/>
    <property type="match status" value="1"/>
</dbReference>
<evidence type="ECO:0000256" key="5">
    <source>
        <dbReference type="ARBA" id="ARBA00008321"/>
    </source>
</evidence>
<keyword evidence="14" id="KW-0539">Nucleus</keyword>
<feature type="transmembrane region" description="Helical" evidence="17">
    <location>
        <begin position="421"/>
        <end position="439"/>
    </location>
</feature>
<evidence type="ECO:0000256" key="8">
    <source>
        <dbReference type="ARBA" id="ARBA00022692"/>
    </source>
</evidence>
<dbReference type="Gene3D" id="1.10.10.1340">
    <property type="entry name" value="Mediator of RNA polymerase II, submodule Med31 (Soh1)"/>
    <property type="match status" value="1"/>
</dbReference>
<evidence type="ECO:0000313" key="18">
    <source>
        <dbReference type="EMBL" id="KAL2884862.1"/>
    </source>
</evidence>
<feature type="transmembrane region" description="Helical" evidence="17">
    <location>
        <begin position="472"/>
        <end position="492"/>
    </location>
</feature>
<comment type="subcellular location">
    <subcellularLocation>
        <location evidence="2">Membrane</location>
        <topology evidence="2">Multi-pass membrane protein</topology>
    </subcellularLocation>
    <subcellularLocation>
        <location evidence="1">Nucleus</location>
    </subcellularLocation>
</comment>